<evidence type="ECO:0000259" key="5">
    <source>
        <dbReference type="Pfam" id="PF22972"/>
    </source>
</evidence>
<dbReference type="InterPro" id="IPR006887">
    <property type="entry name" value="P4R3-like_central_dom"/>
</dbReference>
<dbReference type="Proteomes" id="UP001057455">
    <property type="component" value="Unassembled WGS sequence"/>
</dbReference>
<keyword evidence="2" id="KW-0539">Nucleus</keyword>
<feature type="domain" description="Serine/threonine-protein phosphatase 4 regulatory subunit 3-like central" evidence="4">
    <location>
        <begin position="203"/>
        <end position="708"/>
    </location>
</feature>
<comment type="caution">
    <text evidence="6">The sequence shown here is derived from an EMBL/GenBank/DDBJ whole genome shotgun (WGS) entry which is preliminary data.</text>
</comment>
<dbReference type="SUPFAM" id="SSF50729">
    <property type="entry name" value="PH domain-like"/>
    <property type="match status" value="1"/>
</dbReference>
<dbReference type="GO" id="GO:0005654">
    <property type="term" value="C:nucleoplasm"/>
    <property type="evidence" value="ECO:0007669"/>
    <property type="project" value="TreeGrafter"/>
</dbReference>
<dbReference type="PANTHER" id="PTHR23318:SF0">
    <property type="entry name" value="SERINE_THREONINE-PROTEIN PHOSPHATASE 4 REGULATORY SUBUNIT 3"/>
    <property type="match status" value="1"/>
</dbReference>
<keyword evidence="7" id="KW-1185">Reference proteome</keyword>
<proteinExistence type="predicted"/>
<gene>
    <name evidence="6" type="ORF">BaOVIS_002770</name>
</gene>
<dbReference type="PANTHER" id="PTHR23318">
    <property type="entry name" value="ATP SYNTHASE GAMMA-RELATED"/>
    <property type="match status" value="1"/>
</dbReference>
<sequence length="1095" mass="124381">MADNANQEALDAIEVELRREPRLQKAHPVNGIPASCRRVKLYEIYSTHETWIDKGTGYCHVKEPTDGSSPQIVIELEQDGSTVVVVSNILYNTNYSSQNDSIIIWQEGSEERLYRALSFQNVVGHKSFWTYISDIVDEKRIQASSKDRDVGYNNENDVDIDGDNAQANGSPNGDTQSPRVGVKYGGGYRALPTPTVQELRKLETTIDPMLAQNTLSDMIFMDLLEKRWLLDTFCIMRHCVDVDDLSTLSSIAAIMARLMLNWCGNLELMHVFVSDEIFFDLLRAFEYDAELLSQNLTLEHVKFFREHVKHHDVIVLGNPTFYRLVHSSYRIEYLKDVVLPRQLDEFSIQRLNSVIFSNTNEILNTISSDGRGFVDSLKEQLPKNYMAAMLLRELLSTARCSQGVNQPDRISLLLLIKHSQLLNELSGYLDGTAPACRNFEETLKPENERAEKDYSMLKGSLVMTHNYRPDLLGSRRHRLIDPVSLAVEIFNLCLEVFPSIVRTAVFSDAEAKGEPALLYALCDVLASNPHEGIQTQTRDIFVRLLDPKNMDLPEKDEMCSLFYDNGVLDRIVDRIFGTNVPDSQIIRIAKVHAMDLLSLCAREHRHRFKLRVQSHKLPMRVLASCLRPFDKFVAVGAMKFLHVCIKMKDMSVERHITKYHLLRPVMWILKTKVQPGKDGGSMLESVCLGILNTIDSWALDGLVDALFQDQFCNAIYTELKQAYSHCCDNFVFNNLERIYRFSRGGTAEAINKKRHIFVDPDRWFEEDDDDEDVQVKRHGGSTSSNLVDGYDEEDDDYTTDIDLSNIPLGKPIISTSIHDDDGDDGIEALQSKKKKLSGEEKAEIFDFTFKASTPSKINVFIDSCRKQPTSSGDLANDFMLDSTIKFAEPNRYYISRISFGNESRDDKVQSSIGNSDFLPESQVATTFARLTGVAENDAYQLLNGTKRIEEIPALSYCIPLKQSQRTTVDNLYYYSLSNGIYIFGLDENHEAVQYIKRGGSIKAIEYTAEINDRLCYTKGSKKRTRSQVIPSGIACIIHMPEPVSIMLPEALRSFDIIETNTKLLKEPSKLAKPDDGWIVMLMDKAKSCRQPRHKN</sequence>
<dbReference type="InterPro" id="IPR011993">
    <property type="entry name" value="PH-like_dom_sf"/>
</dbReference>
<accession>A0A9W5WTJ4</accession>
<evidence type="ECO:0000259" key="4">
    <source>
        <dbReference type="Pfam" id="PF04802"/>
    </source>
</evidence>
<dbReference type="InterPro" id="IPR055236">
    <property type="entry name" value="EVH1_PP4R3"/>
</dbReference>
<dbReference type="EMBL" id="BLIY01000003">
    <property type="protein sequence ID" value="GFE52873.1"/>
    <property type="molecule type" value="Genomic_DNA"/>
</dbReference>
<dbReference type="InterPro" id="IPR051137">
    <property type="entry name" value="PP4R3-like"/>
</dbReference>
<evidence type="ECO:0000313" key="6">
    <source>
        <dbReference type="EMBL" id="GFE52873.1"/>
    </source>
</evidence>
<evidence type="ECO:0000256" key="1">
    <source>
        <dbReference type="ARBA" id="ARBA00004123"/>
    </source>
</evidence>
<dbReference type="GO" id="GO:0072542">
    <property type="term" value="F:protein phosphatase activator activity"/>
    <property type="evidence" value="ECO:0007669"/>
    <property type="project" value="TreeGrafter"/>
</dbReference>
<organism evidence="6 7">
    <name type="scientific">Babesia ovis</name>
    <dbReference type="NCBI Taxonomy" id="5869"/>
    <lineage>
        <taxon>Eukaryota</taxon>
        <taxon>Sar</taxon>
        <taxon>Alveolata</taxon>
        <taxon>Apicomplexa</taxon>
        <taxon>Aconoidasida</taxon>
        <taxon>Piroplasmida</taxon>
        <taxon>Babesiidae</taxon>
        <taxon>Babesia</taxon>
    </lineage>
</organism>
<dbReference type="Gene3D" id="2.30.29.30">
    <property type="entry name" value="Pleckstrin-homology domain (PH domain)/Phosphotyrosine-binding domain (PTB)"/>
    <property type="match status" value="1"/>
</dbReference>
<feature type="region of interest" description="Disordered" evidence="3">
    <location>
        <begin position="146"/>
        <end position="179"/>
    </location>
</feature>
<evidence type="ECO:0000313" key="7">
    <source>
        <dbReference type="Proteomes" id="UP001057455"/>
    </source>
</evidence>
<feature type="compositionally biased region" description="Polar residues" evidence="3">
    <location>
        <begin position="165"/>
        <end position="178"/>
    </location>
</feature>
<protein>
    <submittedName>
        <fullName evidence="6">Component of IIS longevity pathway SMK-1, putative</fullName>
    </submittedName>
</protein>
<dbReference type="Pfam" id="PF22972">
    <property type="entry name" value="EVH1_PP4R3"/>
    <property type="match status" value="1"/>
</dbReference>
<dbReference type="AlphaFoldDB" id="A0A9W5WTJ4"/>
<name>A0A9W5WTJ4_BABOV</name>
<reference evidence="6" key="1">
    <citation type="submission" date="2019-12" db="EMBL/GenBank/DDBJ databases">
        <title>Genome sequence of Babesia ovis.</title>
        <authorList>
            <person name="Yamagishi J."/>
            <person name="Sevinc F."/>
            <person name="Xuan X."/>
        </authorList>
    </citation>
    <scope>NUCLEOTIDE SEQUENCE</scope>
    <source>
        <strain evidence="6">Selcuk</strain>
    </source>
</reference>
<dbReference type="Pfam" id="PF04802">
    <property type="entry name" value="PP4R3"/>
    <property type="match status" value="1"/>
</dbReference>
<dbReference type="GO" id="GO:0030289">
    <property type="term" value="C:protein phosphatase 4 complex"/>
    <property type="evidence" value="ECO:0007669"/>
    <property type="project" value="TreeGrafter"/>
</dbReference>
<evidence type="ECO:0000256" key="2">
    <source>
        <dbReference type="ARBA" id="ARBA00023242"/>
    </source>
</evidence>
<feature type="domain" description="PP4R3 EVH1-like" evidence="5">
    <location>
        <begin position="37"/>
        <end position="135"/>
    </location>
</feature>
<dbReference type="OrthoDB" id="27483at2759"/>
<comment type="subcellular location">
    <subcellularLocation>
        <location evidence="1">Nucleus</location>
    </subcellularLocation>
</comment>
<evidence type="ECO:0000256" key="3">
    <source>
        <dbReference type="SAM" id="MobiDB-lite"/>
    </source>
</evidence>